<keyword evidence="1" id="KW-0812">Transmembrane</keyword>
<evidence type="ECO:0000256" key="1">
    <source>
        <dbReference type="SAM" id="Phobius"/>
    </source>
</evidence>
<feature type="transmembrane region" description="Helical" evidence="1">
    <location>
        <begin position="205"/>
        <end position="226"/>
    </location>
</feature>
<protein>
    <submittedName>
        <fullName evidence="2">QueT transporter family protein</fullName>
    </submittedName>
</protein>
<dbReference type="AlphaFoldDB" id="A0A4R1BEN8"/>
<feature type="transmembrane region" description="Helical" evidence="1">
    <location>
        <begin position="150"/>
        <end position="175"/>
    </location>
</feature>
<evidence type="ECO:0000313" key="2">
    <source>
        <dbReference type="EMBL" id="TCJ15636.1"/>
    </source>
</evidence>
<feature type="transmembrane region" description="Helical" evidence="1">
    <location>
        <begin position="48"/>
        <end position="68"/>
    </location>
</feature>
<keyword evidence="1" id="KW-0472">Membrane</keyword>
<dbReference type="EMBL" id="SKBU01000023">
    <property type="protein sequence ID" value="TCJ15636.1"/>
    <property type="molecule type" value="Genomic_DNA"/>
</dbReference>
<feature type="transmembrane region" description="Helical" evidence="1">
    <location>
        <begin position="74"/>
        <end position="97"/>
    </location>
</feature>
<evidence type="ECO:0000313" key="3">
    <source>
        <dbReference type="Proteomes" id="UP000295244"/>
    </source>
</evidence>
<dbReference type="Proteomes" id="UP000295244">
    <property type="component" value="Unassembled WGS sequence"/>
</dbReference>
<dbReference type="Pfam" id="PF06177">
    <property type="entry name" value="QueT"/>
    <property type="match status" value="1"/>
</dbReference>
<sequence>MREVFTMWRHTQMVVLVALSAAIYAAVLIPFKGFVLIPGFTEIRPANVFPFVFGLLFGPAGAWGAAIGNLIGDFFGTLGLGSISGFVGNFFLGLIPYKLWGAFFAGDPAQTIDSRKKLIGFIGIVIAASAACALWIAWFNDLLGNVPFAALGSIITVNNAVAGIVLGPILLLVLYPRVKRWGLLWTEIMHPEEVSPARLRTLGNILMWVGSVGGIVVGLIIALGLYEQGFAAAGFTPEGFGDVGALGIGLGMIPFLALIVIASIMLGGREQVVAEQEGSGRVV</sequence>
<dbReference type="InterPro" id="IPR010387">
    <property type="entry name" value="QueT"/>
</dbReference>
<dbReference type="RefSeq" id="WP_132692414.1">
    <property type="nucleotide sequence ID" value="NZ_SKBU01000023.1"/>
</dbReference>
<accession>A0A4R1BEN8</accession>
<proteinExistence type="predicted"/>
<dbReference type="Gene3D" id="1.10.1760.20">
    <property type="match status" value="1"/>
</dbReference>
<name>A0A4R1BEN8_9ACTN</name>
<gene>
    <name evidence="2" type="ORF">E0L93_12520</name>
</gene>
<feature type="transmembrane region" description="Helical" evidence="1">
    <location>
        <begin position="246"/>
        <end position="266"/>
    </location>
</feature>
<feature type="transmembrane region" description="Helical" evidence="1">
    <location>
        <begin position="118"/>
        <end position="138"/>
    </location>
</feature>
<comment type="caution">
    <text evidence="2">The sequence shown here is derived from an EMBL/GenBank/DDBJ whole genome shotgun (WGS) entry which is preliminary data.</text>
</comment>
<dbReference type="OrthoDB" id="1807155at2"/>
<organism evidence="2 3">
    <name type="scientific">Rubrobacter taiwanensis</name>
    <dbReference type="NCBI Taxonomy" id="185139"/>
    <lineage>
        <taxon>Bacteria</taxon>
        <taxon>Bacillati</taxon>
        <taxon>Actinomycetota</taxon>
        <taxon>Rubrobacteria</taxon>
        <taxon>Rubrobacterales</taxon>
        <taxon>Rubrobacteraceae</taxon>
        <taxon>Rubrobacter</taxon>
    </lineage>
</organism>
<keyword evidence="3" id="KW-1185">Reference proteome</keyword>
<feature type="transmembrane region" description="Helical" evidence="1">
    <location>
        <begin position="12"/>
        <end position="36"/>
    </location>
</feature>
<reference evidence="2 3" key="1">
    <citation type="submission" date="2019-03" db="EMBL/GenBank/DDBJ databases">
        <title>Whole genome sequence of a novel Rubrobacter taiwanensis strain, isolated from Yellowstone National Park.</title>
        <authorList>
            <person name="Freed S."/>
            <person name="Ramaley R.F."/>
            <person name="Kyndt J.A."/>
        </authorList>
    </citation>
    <scope>NUCLEOTIDE SEQUENCE [LARGE SCALE GENOMIC DNA]</scope>
    <source>
        <strain evidence="2 3">Yellowstone</strain>
    </source>
</reference>
<keyword evidence="1" id="KW-1133">Transmembrane helix</keyword>